<feature type="coiled-coil region" evidence="1">
    <location>
        <begin position="494"/>
        <end position="521"/>
    </location>
</feature>
<evidence type="ECO:0000313" key="3">
    <source>
        <dbReference type="Proteomes" id="UP000247152"/>
    </source>
</evidence>
<comment type="caution">
    <text evidence="2">The sequence shown here is derived from an EMBL/GenBank/DDBJ whole genome shotgun (WGS) entry which is preliminary data.</text>
</comment>
<reference evidence="2 3" key="1">
    <citation type="submission" date="2018-05" db="EMBL/GenBank/DDBJ databases">
        <title>Legionella qingyii sp.nov., whole genome shotgun sequence.</title>
        <authorList>
            <person name="Wu H."/>
            <person name="Zhu Q."/>
            <person name="Hu C."/>
        </authorList>
    </citation>
    <scope>NUCLEOTIDE SEQUENCE [LARGE SCALE GENOMIC DNA]</scope>
    <source>
        <strain evidence="2 3">HEB18</strain>
    </source>
</reference>
<dbReference type="AlphaFoldDB" id="A0A317TX07"/>
<evidence type="ECO:0000256" key="1">
    <source>
        <dbReference type="SAM" id="Coils"/>
    </source>
</evidence>
<dbReference type="OrthoDB" id="5654315at2"/>
<sequence length="628" mass="70842">MKTVVVSIKRSVNSKDQVTNVVVTFDDNPFQFLDELDKPQNADAEQQQLISLAQSIVAEKISGNEIDLTIGNPTLRTHVLISGKKNGALLVDYTFPHGVHCLDTSSTKPNLETLLQDKFPKATLSDNYSEMGAEQTLMLPQIPEYILDILRDRKNSAAAAKEKRNLAKQKEEFLTKGPLKFPDPVAFPASIKTTAKGDINLKNVVGKLSTLYGEQSKLNSVHQQIEAIEKEIEALEKQLTELKEREASLGEAMGKDTRVASFAKSNLQASRTEVQQTKVLVEKTISIFRANLSETKKSFSEHVTNNYSQYELYENTLEFTKKVMLAALYNAALDNYKQIIDGTKGNAANREKKIQEFNRNFAEIANIDEYGNVNPIESTYKYFADKSLLDVVTFTNEVIKKCNRSELSVIQARLEGANKHCVNQYKTRFNDLIYTDAAKKMPFIMEKSLLGFGWLQKINLNIELEYSLNSTIQSAFAPEKIDNASSKIPNQKDIGEQQSVLKTAQTKLADIEQKVRNFKRYIELKDKIEERKILASNQKQQIDEVRQSFNKVRDSIVDQIKDQPLEVQQYVLENIKPQFAKSVLSQLSENSRKTLAKNLPLLATTSEALRIPEDLITNSVSHLITDSG</sequence>
<name>A0A317TX07_9GAMM</name>
<dbReference type="EMBL" id="QHJG01000053">
    <property type="protein sequence ID" value="PWY53943.1"/>
    <property type="molecule type" value="Genomic_DNA"/>
</dbReference>
<proteinExistence type="predicted"/>
<accession>A0A317TX07</accession>
<organism evidence="2 3">
    <name type="scientific">Legionella qingyii</name>
    <dbReference type="NCBI Taxonomy" id="2184757"/>
    <lineage>
        <taxon>Bacteria</taxon>
        <taxon>Pseudomonadati</taxon>
        <taxon>Pseudomonadota</taxon>
        <taxon>Gammaproteobacteria</taxon>
        <taxon>Legionellales</taxon>
        <taxon>Legionellaceae</taxon>
        <taxon>Legionella</taxon>
    </lineage>
</organism>
<gene>
    <name evidence="2" type="ORF">DGG96_19540</name>
</gene>
<keyword evidence="1" id="KW-0175">Coiled coil</keyword>
<feature type="non-terminal residue" evidence="2">
    <location>
        <position position="628"/>
    </location>
</feature>
<dbReference type="Proteomes" id="UP000247152">
    <property type="component" value="Unassembled WGS sequence"/>
</dbReference>
<feature type="coiled-coil region" evidence="1">
    <location>
        <begin position="218"/>
        <end position="252"/>
    </location>
</feature>
<protein>
    <submittedName>
        <fullName evidence="2">Uncharacterized protein</fullName>
    </submittedName>
</protein>
<evidence type="ECO:0000313" key="2">
    <source>
        <dbReference type="EMBL" id="PWY53943.1"/>
    </source>
</evidence>
<dbReference type="RefSeq" id="WP_133249351.1">
    <property type="nucleotide sequence ID" value="NZ_QHJG01000053.1"/>
</dbReference>